<keyword evidence="3 5" id="KW-1133">Transmembrane helix</keyword>
<evidence type="ECO:0000256" key="1">
    <source>
        <dbReference type="ARBA" id="ARBA00004141"/>
    </source>
</evidence>
<name>A0ABS7KZZ9_CLOSR</name>
<evidence type="ECO:0000256" key="2">
    <source>
        <dbReference type="ARBA" id="ARBA00022692"/>
    </source>
</evidence>
<feature type="transmembrane region" description="Helical" evidence="5">
    <location>
        <begin position="164"/>
        <end position="182"/>
    </location>
</feature>
<evidence type="ECO:0000259" key="6">
    <source>
        <dbReference type="Pfam" id="PF01061"/>
    </source>
</evidence>
<dbReference type="PANTHER" id="PTHR43027:SF1">
    <property type="entry name" value="DOXORUBICIN RESISTANCE ABC TRANSPORTER PERMEASE PROTEIN DRRC-RELATED"/>
    <property type="match status" value="1"/>
</dbReference>
<keyword evidence="8" id="KW-1185">Reference proteome</keyword>
<feature type="transmembrane region" description="Helical" evidence="5">
    <location>
        <begin position="21"/>
        <end position="38"/>
    </location>
</feature>
<evidence type="ECO:0000256" key="4">
    <source>
        <dbReference type="ARBA" id="ARBA00023136"/>
    </source>
</evidence>
<sequence>MNLLNMVKFEFKLMVKTPVMILTYFIYPVLLTSIIGYLTQNNFGGEVTSYQYYSISMMIFIFSGAGLASVYNFMDKPIKEGNLRLIFTPISNIGIYLSQIITGTIFSGVGAGVSMILFKVLFSINYNGNEFIIFLSFVALSLMSNALGILLCTILDDVGPINMIFNMLQVFLCVLGGAFISLESLGEFPAALSKISPVKWLMDGLLNSIYDNNNFLLFITIGVNIFLAIIFIGICTRTFKTEKYL</sequence>
<dbReference type="Pfam" id="PF01061">
    <property type="entry name" value="ABC2_membrane"/>
    <property type="match status" value="1"/>
</dbReference>
<dbReference type="RefSeq" id="WP_221861631.1">
    <property type="nucleotide sequence ID" value="NZ_JAIKTU010000010.1"/>
</dbReference>
<feature type="transmembrane region" description="Helical" evidence="5">
    <location>
        <begin position="215"/>
        <end position="235"/>
    </location>
</feature>
<keyword evidence="4 5" id="KW-0472">Membrane</keyword>
<dbReference type="PANTHER" id="PTHR43027">
    <property type="entry name" value="DOXORUBICIN RESISTANCE ABC TRANSPORTER PERMEASE PROTEIN DRRC-RELATED"/>
    <property type="match status" value="1"/>
</dbReference>
<dbReference type="Proteomes" id="UP001299068">
    <property type="component" value="Unassembled WGS sequence"/>
</dbReference>
<feature type="transmembrane region" description="Helical" evidence="5">
    <location>
        <begin position="131"/>
        <end position="152"/>
    </location>
</feature>
<evidence type="ECO:0000256" key="3">
    <source>
        <dbReference type="ARBA" id="ARBA00022989"/>
    </source>
</evidence>
<comment type="caution">
    <text evidence="7">The sequence shown here is derived from an EMBL/GenBank/DDBJ whole genome shotgun (WGS) entry which is preliminary data.</text>
</comment>
<dbReference type="InterPro" id="IPR052902">
    <property type="entry name" value="ABC-2_transporter"/>
</dbReference>
<dbReference type="EMBL" id="JAIKTU010000010">
    <property type="protein sequence ID" value="MBY0756384.1"/>
    <property type="molecule type" value="Genomic_DNA"/>
</dbReference>
<dbReference type="InterPro" id="IPR013525">
    <property type="entry name" value="ABC2_TM"/>
</dbReference>
<organism evidence="7 8">
    <name type="scientific">Clostridium sardiniense</name>
    <name type="common">Clostridium absonum</name>
    <dbReference type="NCBI Taxonomy" id="29369"/>
    <lineage>
        <taxon>Bacteria</taxon>
        <taxon>Bacillati</taxon>
        <taxon>Bacillota</taxon>
        <taxon>Clostridia</taxon>
        <taxon>Eubacteriales</taxon>
        <taxon>Clostridiaceae</taxon>
        <taxon>Clostridium</taxon>
    </lineage>
</organism>
<accession>A0ABS7KZZ9</accession>
<evidence type="ECO:0000313" key="7">
    <source>
        <dbReference type="EMBL" id="MBY0756384.1"/>
    </source>
</evidence>
<reference evidence="7 8" key="1">
    <citation type="journal article" date="2021" name="Cell Host Microbe">
        <title>in vivo commensal control of Clostridioides difficile virulence.</title>
        <authorList>
            <person name="Girinathan B.P."/>
            <person name="Dibenedetto N."/>
            <person name="Worley J.N."/>
            <person name="Peltier J."/>
            <person name="Arrieta-Ortiz M.L."/>
            <person name="Rupa Christinal Immanuel S."/>
            <person name="Lavin R."/>
            <person name="Delaney M.L."/>
            <person name="Cummins C."/>
            <person name="Hoffmann M."/>
            <person name="Luo Y."/>
            <person name="Gonzalez-Escalona N."/>
            <person name="Allard M."/>
            <person name="Onderdonk A.B."/>
            <person name="Gerber G.K."/>
            <person name="Sonenshein A.L."/>
            <person name="Baliga N."/>
            <person name="Dupuy B."/>
            <person name="Bry L."/>
        </authorList>
    </citation>
    <scope>NUCLEOTIDE SEQUENCE [LARGE SCALE GENOMIC DNA]</scope>
    <source>
        <strain evidence="7 8">DSM 599</strain>
    </source>
</reference>
<protein>
    <submittedName>
        <fullName evidence="7">ABC transporter permease</fullName>
    </submittedName>
</protein>
<feature type="domain" description="ABC-2 type transporter transmembrane" evidence="6">
    <location>
        <begin position="5"/>
        <end position="209"/>
    </location>
</feature>
<feature type="transmembrane region" description="Helical" evidence="5">
    <location>
        <begin position="95"/>
        <end position="119"/>
    </location>
</feature>
<evidence type="ECO:0000256" key="5">
    <source>
        <dbReference type="SAM" id="Phobius"/>
    </source>
</evidence>
<gene>
    <name evidence="7" type="ORF">K5V21_13085</name>
</gene>
<feature type="transmembrane region" description="Helical" evidence="5">
    <location>
        <begin position="50"/>
        <end position="74"/>
    </location>
</feature>
<keyword evidence="2 5" id="KW-0812">Transmembrane</keyword>
<comment type="subcellular location">
    <subcellularLocation>
        <location evidence="1">Membrane</location>
        <topology evidence="1">Multi-pass membrane protein</topology>
    </subcellularLocation>
</comment>
<evidence type="ECO:0000313" key="8">
    <source>
        <dbReference type="Proteomes" id="UP001299068"/>
    </source>
</evidence>
<proteinExistence type="predicted"/>